<evidence type="ECO:0000256" key="2">
    <source>
        <dbReference type="ARBA" id="ARBA00022485"/>
    </source>
</evidence>
<feature type="domain" description="4Fe-4S ferredoxin-type" evidence="8">
    <location>
        <begin position="49"/>
        <end position="80"/>
    </location>
</feature>
<protein>
    <submittedName>
        <fullName evidence="9">4Fe-4S dicluster domain-containing protein</fullName>
    </submittedName>
</protein>
<accession>A0ABU6IG21</accession>
<dbReference type="CDD" id="cd16371">
    <property type="entry name" value="DMSOR_beta_like"/>
    <property type="match status" value="1"/>
</dbReference>
<dbReference type="PROSITE" id="PS51379">
    <property type="entry name" value="4FE4S_FER_2"/>
    <property type="match status" value="3"/>
</dbReference>
<keyword evidence="5" id="KW-0249">Electron transport</keyword>
<evidence type="ECO:0000256" key="1">
    <source>
        <dbReference type="ARBA" id="ARBA00022448"/>
    </source>
</evidence>
<comment type="caution">
    <text evidence="9">The sequence shown here is derived from an EMBL/GenBank/DDBJ whole genome shotgun (WGS) entry which is preliminary data.</text>
</comment>
<keyword evidence="1" id="KW-0813">Transport</keyword>
<keyword evidence="10" id="KW-1185">Reference proteome</keyword>
<dbReference type="PANTHER" id="PTHR43177:SF5">
    <property type="entry name" value="ANAEROBIC DIMETHYL SULFOXIDE REDUCTASE CHAIN B-RELATED"/>
    <property type="match status" value="1"/>
</dbReference>
<dbReference type="Proteomes" id="UP001349994">
    <property type="component" value="Unassembled WGS sequence"/>
</dbReference>
<dbReference type="Gene3D" id="3.30.70.20">
    <property type="match status" value="2"/>
</dbReference>
<sequence>MTRKGFYFDSTRCVGCKTCQVACKLKNALPVGITYRAVASYEVGEYPEAKYYHISHTCNHCVDAACVANCPTGAMHRDEEDGTVQHDDEICIGCETCVKSCPYQVPVLLEDKKITGKCNACIDTRSEDGAPTCVAACGTRALEFGDYDELAAAHPDAVRDIACRPDSSMTDPSTLIMGRDCLQDDSFVDLVL</sequence>
<name>A0ABU6IG21_9ACTN</name>
<evidence type="ECO:0000256" key="5">
    <source>
        <dbReference type="ARBA" id="ARBA00022982"/>
    </source>
</evidence>
<dbReference type="Pfam" id="PF12800">
    <property type="entry name" value="Fer4_4"/>
    <property type="match status" value="1"/>
</dbReference>
<keyword evidence="6" id="KW-0408">Iron</keyword>
<keyword evidence="4" id="KW-0677">Repeat</keyword>
<evidence type="ECO:0000259" key="8">
    <source>
        <dbReference type="PROSITE" id="PS51379"/>
    </source>
</evidence>
<evidence type="ECO:0000256" key="7">
    <source>
        <dbReference type="ARBA" id="ARBA00023014"/>
    </source>
</evidence>
<keyword evidence="3" id="KW-0479">Metal-binding</keyword>
<reference evidence="9 10" key="1">
    <citation type="submission" date="2024-01" db="EMBL/GenBank/DDBJ databases">
        <title>novel species in genus Adlercreutzia.</title>
        <authorList>
            <person name="Liu X."/>
        </authorList>
    </citation>
    <scope>NUCLEOTIDE SEQUENCE [LARGE SCALE GENOMIC DNA]</scope>
    <source>
        <strain evidence="9 10">R7</strain>
    </source>
</reference>
<dbReference type="RefSeq" id="WP_338209139.1">
    <property type="nucleotide sequence ID" value="NZ_JAYMFF010000003.1"/>
</dbReference>
<dbReference type="SUPFAM" id="SSF54862">
    <property type="entry name" value="4Fe-4S ferredoxins"/>
    <property type="match status" value="1"/>
</dbReference>
<dbReference type="InterPro" id="IPR017900">
    <property type="entry name" value="4Fe4S_Fe_S_CS"/>
</dbReference>
<evidence type="ECO:0000313" key="10">
    <source>
        <dbReference type="Proteomes" id="UP001349994"/>
    </source>
</evidence>
<evidence type="ECO:0000256" key="6">
    <source>
        <dbReference type="ARBA" id="ARBA00023004"/>
    </source>
</evidence>
<keyword evidence="2" id="KW-0004">4Fe-4S</keyword>
<feature type="domain" description="4Fe-4S ferredoxin-type" evidence="8">
    <location>
        <begin position="4"/>
        <end position="34"/>
    </location>
</feature>
<evidence type="ECO:0000313" key="9">
    <source>
        <dbReference type="EMBL" id="MEC4175390.1"/>
    </source>
</evidence>
<organism evidence="9 10">
    <name type="scientific">Adlercreutzia wanghongyangiae</name>
    <dbReference type="NCBI Taxonomy" id="3111451"/>
    <lineage>
        <taxon>Bacteria</taxon>
        <taxon>Bacillati</taxon>
        <taxon>Actinomycetota</taxon>
        <taxon>Coriobacteriia</taxon>
        <taxon>Eggerthellales</taxon>
        <taxon>Eggerthellaceae</taxon>
        <taxon>Adlercreutzia</taxon>
    </lineage>
</organism>
<evidence type="ECO:0000256" key="3">
    <source>
        <dbReference type="ARBA" id="ARBA00022723"/>
    </source>
</evidence>
<evidence type="ECO:0000256" key="4">
    <source>
        <dbReference type="ARBA" id="ARBA00022737"/>
    </source>
</evidence>
<proteinExistence type="predicted"/>
<feature type="domain" description="4Fe-4S ferredoxin-type" evidence="8">
    <location>
        <begin position="82"/>
        <end position="111"/>
    </location>
</feature>
<dbReference type="InterPro" id="IPR017896">
    <property type="entry name" value="4Fe4S_Fe-S-bd"/>
</dbReference>
<gene>
    <name evidence="9" type="ORF">VIN30_02875</name>
</gene>
<dbReference type="EMBL" id="JAYMFF010000003">
    <property type="protein sequence ID" value="MEC4175390.1"/>
    <property type="molecule type" value="Genomic_DNA"/>
</dbReference>
<dbReference type="InterPro" id="IPR050954">
    <property type="entry name" value="ET_IronSulfur_Cluster-Binding"/>
</dbReference>
<dbReference type="PANTHER" id="PTHR43177">
    <property type="entry name" value="PROTEIN NRFC"/>
    <property type="match status" value="1"/>
</dbReference>
<dbReference type="PROSITE" id="PS00198">
    <property type="entry name" value="4FE4S_FER_1"/>
    <property type="match status" value="1"/>
</dbReference>
<keyword evidence="7" id="KW-0411">Iron-sulfur</keyword>
<dbReference type="Pfam" id="PF13247">
    <property type="entry name" value="Fer4_11"/>
    <property type="match status" value="1"/>
</dbReference>